<keyword evidence="2" id="KW-1185">Reference proteome</keyword>
<dbReference type="HOGENOM" id="CLU_3228057_0_0_3"/>
<dbReference type="Proteomes" id="UP000000268">
    <property type="component" value="Chromosome"/>
</dbReference>
<gene>
    <name evidence="1" type="ordered locus">AM1_1889</name>
</gene>
<evidence type="ECO:0000313" key="2">
    <source>
        <dbReference type="Proteomes" id="UP000000268"/>
    </source>
</evidence>
<dbReference type="AlphaFoldDB" id="B0CEE3"/>
<dbReference type="KEGG" id="amr:AM1_1889"/>
<dbReference type="EMBL" id="CP000828">
    <property type="protein sequence ID" value="ABW26909.1"/>
    <property type="molecule type" value="Genomic_DNA"/>
</dbReference>
<proteinExistence type="predicted"/>
<accession>B0CEE3</accession>
<reference evidence="1 2" key="1">
    <citation type="journal article" date="2008" name="Proc. Natl. Acad. Sci. U.S.A.">
        <title>Niche adaptation and genome expansion in the chlorophyll d-producing cyanobacterium Acaryochloris marina.</title>
        <authorList>
            <person name="Swingley W.D."/>
            <person name="Chen M."/>
            <person name="Cheung P.C."/>
            <person name="Conrad A.L."/>
            <person name="Dejesa L.C."/>
            <person name="Hao J."/>
            <person name="Honchak B.M."/>
            <person name="Karbach L.E."/>
            <person name="Kurdoglu A."/>
            <person name="Lahiri S."/>
            <person name="Mastrian S.D."/>
            <person name="Miyashita H."/>
            <person name="Page L."/>
            <person name="Ramakrishna P."/>
            <person name="Satoh S."/>
            <person name="Sattley W.M."/>
            <person name="Shimada Y."/>
            <person name="Taylor H.L."/>
            <person name="Tomo T."/>
            <person name="Tsuchiya T."/>
            <person name="Wang Z.T."/>
            <person name="Raymond J."/>
            <person name="Mimuro M."/>
            <person name="Blankenship R.E."/>
            <person name="Touchman J.W."/>
        </authorList>
    </citation>
    <scope>NUCLEOTIDE SEQUENCE [LARGE SCALE GENOMIC DNA]</scope>
    <source>
        <strain evidence="2">MBIC 11017</strain>
    </source>
</reference>
<evidence type="ECO:0000313" key="1">
    <source>
        <dbReference type="EMBL" id="ABW26909.1"/>
    </source>
</evidence>
<protein>
    <submittedName>
        <fullName evidence="1">Uncharacterized protein</fullName>
    </submittedName>
</protein>
<name>B0CEE3_ACAM1</name>
<organism evidence="1 2">
    <name type="scientific">Acaryochloris marina (strain MBIC 11017)</name>
    <dbReference type="NCBI Taxonomy" id="329726"/>
    <lineage>
        <taxon>Bacteria</taxon>
        <taxon>Bacillati</taxon>
        <taxon>Cyanobacteriota</taxon>
        <taxon>Cyanophyceae</taxon>
        <taxon>Acaryochloridales</taxon>
        <taxon>Acaryochloridaceae</taxon>
        <taxon>Acaryochloris</taxon>
    </lineage>
</organism>
<sequence length="43" mass="4842">MDLISHDVAGGWGNHLVANPDLCFKAPCHREGMVVFSLKKYRK</sequence>